<feature type="compositionally biased region" description="Basic residues" evidence="1">
    <location>
        <begin position="96"/>
        <end position="105"/>
    </location>
</feature>
<accession>A0A5E4A3U1</accession>
<sequence>MKSEPPSSVRPQAGRRHLRVLVTALRAVTLSAATQTRVSGEEVLHLRSTGLNTAGIWLLDPGPGRLLLAGPWTVRPLNEKVHRGTSALTPTQPPSHHWRSARGPRLRPQIRCPRPPQSRPGNGRKSLKGETGSPAFSSQREDGEPEESVRGASRSDSVGKQVMSAG</sequence>
<organism evidence="3 4">
    <name type="scientific">Marmota monax</name>
    <name type="common">Woodchuck</name>
    <dbReference type="NCBI Taxonomy" id="9995"/>
    <lineage>
        <taxon>Eukaryota</taxon>
        <taxon>Metazoa</taxon>
        <taxon>Chordata</taxon>
        <taxon>Craniata</taxon>
        <taxon>Vertebrata</taxon>
        <taxon>Euteleostomi</taxon>
        <taxon>Mammalia</taxon>
        <taxon>Eutheria</taxon>
        <taxon>Euarchontoglires</taxon>
        <taxon>Glires</taxon>
        <taxon>Rodentia</taxon>
        <taxon>Sciuromorpha</taxon>
        <taxon>Sciuridae</taxon>
        <taxon>Xerinae</taxon>
        <taxon>Marmotini</taxon>
        <taxon>Marmota</taxon>
    </lineage>
</organism>
<dbReference type="AlphaFoldDB" id="A0A5E4A3U1"/>
<reference evidence="2" key="2">
    <citation type="submission" date="2020-08" db="EMBL/GenBank/DDBJ databases">
        <authorList>
            <person name="Shumante A."/>
            <person name="Zimin A.V."/>
            <person name="Puiu D."/>
            <person name="Salzberg S.L."/>
        </authorList>
    </citation>
    <scope>NUCLEOTIDE SEQUENCE</scope>
    <source>
        <strain evidence="2">WC2-LM</strain>
        <tissue evidence="2">Liver</tissue>
    </source>
</reference>
<name>A0A5E4A3U1_MARMO</name>
<proteinExistence type="predicted"/>
<protein>
    <submittedName>
        <fullName evidence="3">Uncharacterized protein</fullName>
    </submittedName>
</protein>
<keyword evidence="4" id="KW-1185">Reference proteome</keyword>
<evidence type="ECO:0000313" key="3">
    <source>
        <dbReference type="EMBL" id="VTJ51586.1"/>
    </source>
</evidence>
<dbReference type="EMBL" id="CABDUW010000006">
    <property type="protein sequence ID" value="VTJ51586.1"/>
    <property type="molecule type" value="Genomic_DNA"/>
</dbReference>
<evidence type="ECO:0000256" key="1">
    <source>
        <dbReference type="SAM" id="MobiDB-lite"/>
    </source>
</evidence>
<gene>
    <name evidence="2" type="ORF">GHT09_019680</name>
    <name evidence="3" type="ORF">MONAX_5E044524</name>
</gene>
<evidence type="ECO:0000313" key="2">
    <source>
        <dbReference type="EMBL" id="KAF7460288.1"/>
    </source>
</evidence>
<dbReference type="Proteomes" id="UP000662637">
    <property type="component" value="Unassembled WGS sequence"/>
</dbReference>
<reference evidence="3 4" key="1">
    <citation type="submission" date="2019-04" db="EMBL/GenBank/DDBJ databases">
        <authorList>
            <person name="Alioto T."/>
            <person name="Alioto T."/>
        </authorList>
    </citation>
    <scope>NUCLEOTIDE SEQUENCE [LARGE SCALE GENOMIC DNA]</scope>
</reference>
<dbReference type="EMBL" id="WJEC01008791">
    <property type="protein sequence ID" value="KAF7460288.1"/>
    <property type="molecule type" value="Genomic_DNA"/>
</dbReference>
<evidence type="ECO:0000313" key="4">
    <source>
        <dbReference type="Proteomes" id="UP000335636"/>
    </source>
</evidence>
<feature type="region of interest" description="Disordered" evidence="1">
    <location>
        <begin position="81"/>
        <end position="166"/>
    </location>
</feature>
<dbReference type="Proteomes" id="UP000335636">
    <property type="component" value="Unassembled WGS sequence"/>
</dbReference>